<feature type="domain" description="Type VI secretion system effector TseH-like" evidence="1">
    <location>
        <begin position="28"/>
        <end position="176"/>
    </location>
</feature>
<evidence type="ECO:0000313" key="2">
    <source>
        <dbReference type="EMBL" id="SJN60082.1"/>
    </source>
</evidence>
<dbReference type="AlphaFoldDB" id="A0A1R4LU09"/>
<dbReference type="OrthoDB" id="6399514at2"/>
<dbReference type="Pfam" id="PF25218">
    <property type="entry name" value="TseH"/>
    <property type="match status" value="1"/>
</dbReference>
<proteinExistence type="predicted"/>
<dbReference type="STRING" id="1123498.VR7878_03986"/>
<organism evidence="2 3">
    <name type="scientific">Vibrio ruber (strain DSM 16370 / JCM 11486 / BCRC 17186 / CECT 7878 / LMG 23124 / VR1)</name>
    <dbReference type="NCBI Taxonomy" id="1123498"/>
    <lineage>
        <taxon>Bacteria</taxon>
        <taxon>Pseudomonadati</taxon>
        <taxon>Pseudomonadota</taxon>
        <taxon>Gammaproteobacteria</taxon>
        <taxon>Vibrionales</taxon>
        <taxon>Vibrionaceae</taxon>
        <taxon>Vibrio</taxon>
    </lineage>
</organism>
<sequence>MGHNIQTTPKENTKPATLNIQLDIGDFLIPIVYPDYLVHIPKANQEILGIKILDDREAFGHAGVLIINGKTGVSKYYEYGRYDALDRGIVRKPNISNAVVKNGRVTESSLTKILKELSDNSGQHGRIEAVVFIGDYYSQAEQWLTDPNGPYRAPDRESYNVRNFNCIQFVLDLLESLSIDTHWPGLISMPDEEMEELQEDYRDLRYNPETNKIYVEEIR</sequence>
<dbReference type="RefSeq" id="WP_077337791.1">
    <property type="nucleotide sequence ID" value="NZ_FULE01000092.1"/>
</dbReference>
<protein>
    <recommendedName>
        <fullName evidence="1">Type VI secretion system effector TseH-like domain-containing protein</fullName>
    </recommendedName>
</protein>
<gene>
    <name evidence="2" type="ORF">VR7878_03986</name>
</gene>
<dbReference type="EMBL" id="FULE01000092">
    <property type="protein sequence ID" value="SJN60082.1"/>
    <property type="molecule type" value="Genomic_DNA"/>
</dbReference>
<dbReference type="InterPro" id="IPR057382">
    <property type="entry name" value="TseH"/>
</dbReference>
<accession>A0A1R4LU09</accession>
<dbReference type="Proteomes" id="UP000188276">
    <property type="component" value="Unassembled WGS sequence"/>
</dbReference>
<name>A0A1R4LU09_VIBR1</name>
<keyword evidence="3" id="KW-1185">Reference proteome</keyword>
<reference evidence="3" key="1">
    <citation type="submission" date="2017-02" db="EMBL/GenBank/DDBJ databases">
        <authorList>
            <person name="Rodrigo-Torres L."/>
            <person name="Arahal R.D."/>
            <person name="Lucena T."/>
        </authorList>
    </citation>
    <scope>NUCLEOTIDE SEQUENCE [LARGE SCALE GENOMIC DNA]</scope>
    <source>
        <strain evidence="3">CECT 7878</strain>
    </source>
</reference>
<evidence type="ECO:0000259" key="1">
    <source>
        <dbReference type="Pfam" id="PF25218"/>
    </source>
</evidence>
<evidence type="ECO:0000313" key="3">
    <source>
        <dbReference type="Proteomes" id="UP000188276"/>
    </source>
</evidence>